<sequence length="30" mass="3471">MVNNYPRTETPISSIKDCTEQTSMTCVHRQ</sequence>
<feature type="compositionally biased region" description="Polar residues" evidence="1">
    <location>
        <begin position="1"/>
        <end position="13"/>
    </location>
</feature>
<feature type="compositionally biased region" description="Polar residues" evidence="1">
    <location>
        <begin position="20"/>
        <end position="30"/>
    </location>
</feature>
<dbReference type="EMBL" id="GBXM01100121">
    <property type="protein sequence ID" value="JAH08456.1"/>
    <property type="molecule type" value="Transcribed_RNA"/>
</dbReference>
<protein>
    <submittedName>
        <fullName evidence="2">Uncharacterized protein</fullName>
    </submittedName>
</protein>
<evidence type="ECO:0000313" key="2">
    <source>
        <dbReference type="EMBL" id="JAH08456.1"/>
    </source>
</evidence>
<accession>A0A0E9PV18</accession>
<reference evidence="2" key="1">
    <citation type="submission" date="2014-11" db="EMBL/GenBank/DDBJ databases">
        <authorList>
            <person name="Amaro Gonzalez C."/>
        </authorList>
    </citation>
    <scope>NUCLEOTIDE SEQUENCE</scope>
</reference>
<organism evidence="2">
    <name type="scientific">Anguilla anguilla</name>
    <name type="common">European freshwater eel</name>
    <name type="synonym">Muraena anguilla</name>
    <dbReference type="NCBI Taxonomy" id="7936"/>
    <lineage>
        <taxon>Eukaryota</taxon>
        <taxon>Metazoa</taxon>
        <taxon>Chordata</taxon>
        <taxon>Craniata</taxon>
        <taxon>Vertebrata</taxon>
        <taxon>Euteleostomi</taxon>
        <taxon>Actinopterygii</taxon>
        <taxon>Neopterygii</taxon>
        <taxon>Teleostei</taxon>
        <taxon>Anguilliformes</taxon>
        <taxon>Anguillidae</taxon>
        <taxon>Anguilla</taxon>
    </lineage>
</organism>
<feature type="region of interest" description="Disordered" evidence="1">
    <location>
        <begin position="1"/>
        <end position="30"/>
    </location>
</feature>
<proteinExistence type="predicted"/>
<dbReference type="AlphaFoldDB" id="A0A0E9PV18"/>
<name>A0A0E9PV18_ANGAN</name>
<reference evidence="2" key="2">
    <citation type="journal article" date="2015" name="Fish Shellfish Immunol.">
        <title>Early steps in the European eel (Anguilla anguilla)-Vibrio vulnificus interaction in the gills: Role of the RtxA13 toxin.</title>
        <authorList>
            <person name="Callol A."/>
            <person name="Pajuelo D."/>
            <person name="Ebbesson L."/>
            <person name="Teles M."/>
            <person name="MacKenzie S."/>
            <person name="Amaro C."/>
        </authorList>
    </citation>
    <scope>NUCLEOTIDE SEQUENCE</scope>
</reference>
<evidence type="ECO:0000256" key="1">
    <source>
        <dbReference type="SAM" id="MobiDB-lite"/>
    </source>
</evidence>